<proteinExistence type="predicted"/>
<keyword evidence="2" id="KW-1185">Reference proteome</keyword>
<sequence>MRNTFGLALLTLTLSACTTTTYIPEKAVLTVPSDPHILQGQWAGIGFAVRPVRGPDEAIQLTANASYETPTSYTFTGSLVFRGETYALSGTATGEYNVTLKPQMSLPPPPTIVWEGKLQQNGVDVGTISGSNSSLNFSRNTQTGGLSLTVWGPHTPIVFTLDRVASAVE</sequence>
<protein>
    <recommendedName>
        <fullName evidence="3">Lipocalin-like domain-containing protein</fullName>
    </recommendedName>
</protein>
<accession>A0ABY5YJE7</accession>
<evidence type="ECO:0008006" key="3">
    <source>
        <dbReference type="Google" id="ProtNLM"/>
    </source>
</evidence>
<dbReference type="PROSITE" id="PS51257">
    <property type="entry name" value="PROKAR_LIPOPROTEIN"/>
    <property type="match status" value="1"/>
</dbReference>
<gene>
    <name evidence="1" type="ORF">N0D28_00605</name>
</gene>
<dbReference type="RefSeq" id="WP_260560487.1">
    <property type="nucleotide sequence ID" value="NZ_BAABEC010000027.1"/>
</dbReference>
<reference evidence="1" key="1">
    <citation type="submission" date="2022-09" db="EMBL/GenBank/DDBJ databases">
        <title>genome sequence of Deinococcus rubellus.</title>
        <authorList>
            <person name="Srinivasan S."/>
        </authorList>
    </citation>
    <scope>NUCLEOTIDE SEQUENCE</scope>
    <source>
        <strain evidence="1">Ant6</strain>
    </source>
</reference>
<dbReference type="EMBL" id="CP104213">
    <property type="protein sequence ID" value="UWX64212.1"/>
    <property type="molecule type" value="Genomic_DNA"/>
</dbReference>
<evidence type="ECO:0000313" key="2">
    <source>
        <dbReference type="Proteomes" id="UP001060261"/>
    </source>
</evidence>
<dbReference type="Proteomes" id="UP001060261">
    <property type="component" value="Chromosome"/>
</dbReference>
<name>A0ABY5YJE7_9DEIO</name>
<evidence type="ECO:0000313" key="1">
    <source>
        <dbReference type="EMBL" id="UWX64212.1"/>
    </source>
</evidence>
<organism evidence="1 2">
    <name type="scientific">Deinococcus rubellus</name>
    <dbReference type="NCBI Taxonomy" id="1889240"/>
    <lineage>
        <taxon>Bacteria</taxon>
        <taxon>Thermotogati</taxon>
        <taxon>Deinococcota</taxon>
        <taxon>Deinococci</taxon>
        <taxon>Deinococcales</taxon>
        <taxon>Deinococcaceae</taxon>
        <taxon>Deinococcus</taxon>
    </lineage>
</organism>